<proteinExistence type="predicted"/>
<gene>
    <name evidence="1" type="ORF">B879_03345</name>
</gene>
<keyword evidence="2" id="KW-1185">Reference proteome</keyword>
<protein>
    <submittedName>
        <fullName evidence="1">Uncharacterized protein</fullName>
    </submittedName>
</protein>
<organism evidence="1 2">
    <name type="scientific">Cecembia lonarensis (strain CCUG 58316 / KCTC 22772 / LW9)</name>
    <dbReference type="NCBI Taxonomy" id="1225176"/>
    <lineage>
        <taxon>Bacteria</taxon>
        <taxon>Pseudomonadati</taxon>
        <taxon>Bacteroidota</taxon>
        <taxon>Cytophagia</taxon>
        <taxon>Cytophagales</taxon>
        <taxon>Cyclobacteriaceae</taxon>
        <taxon>Cecembia</taxon>
    </lineage>
</organism>
<evidence type="ECO:0000313" key="1">
    <source>
        <dbReference type="EMBL" id="EKB48056.1"/>
    </source>
</evidence>
<name>K1KZU7_CECL9</name>
<evidence type="ECO:0000313" key="2">
    <source>
        <dbReference type="Proteomes" id="UP000004478"/>
    </source>
</evidence>
<dbReference type="AlphaFoldDB" id="K1KZU7"/>
<dbReference type="EMBL" id="AMGM01000073">
    <property type="protein sequence ID" value="EKB48056.1"/>
    <property type="molecule type" value="Genomic_DNA"/>
</dbReference>
<accession>K1KZU7</accession>
<sequence>MGPGQPIICNGFYPGIMGSVQRNAKNFKSLIMILIIQPDHIGIFLPTRPTPSRPKIYQYIISPQVRKVDGIAIRIRQRNLWCHLPYRKCAHFIHTCFQPLYSLKIGIILAHLCHQLIQKEKIFLRIDHGQSSQGRKTAIHITNQCLHFLGIFFFQTHCPDLNVTDLFLIPGAHGFKVLVVHHVNNSLVLIHQCLYFLQVF</sequence>
<dbReference type="Proteomes" id="UP000004478">
    <property type="component" value="Unassembled WGS sequence"/>
</dbReference>
<reference evidence="1 2" key="1">
    <citation type="journal article" date="2012" name="J. Bacteriol.">
        <title>Draft Genome Sequence of Cecembia lonarensis Strain LW9T, Isolated from Lonar Lake, a Haloalkaline Lake in India.</title>
        <authorList>
            <person name="Shivaji S."/>
            <person name="Ara S."/>
            <person name="Singh A."/>
            <person name="Pinnaka A.K."/>
        </authorList>
    </citation>
    <scope>NUCLEOTIDE SEQUENCE [LARGE SCALE GENOMIC DNA]</scope>
    <source>
        <strain evidence="1 2">LW9</strain>
    </source>
</reference>
<comment type="caution">
    <text evidence="1">The sequence shown here is derived from an EMBL/GenBank/DDBJ whole genome shotgun (WGS) entry which is preliminary data.</text>
</comment>